<feature type="compositionally biased region" description="Acidic residues" evidence="1">
    <location>
        <begin position="61"/>
        <end position="76"/>
    </location>
</feature>
<evidence type="ECO:0000313" key="3">
    <source>
        <dbReference type="Proteomes" id="UP000184267"/>
    </source>
</evidence>
<sequence length="76" mass="7836">MLQLKESGPKVAKTAEKKACRRSEQESGEGKARSGTSARVGHVGLGSASSAAETHMGSSESEPDIDSPSESEDDGM</sequence>
<name>A0A1M2VMW8_TRAPU</name>
<evidence type="ECO:0000256" key="1">
    <source>
        <dbReference type="SAM" id="MobiDB-lite"/>
    </source>
</evidence>
<keyword evidence="3" id="KW-1185">Reference proteome</keyword>
<proteinExistence type="predicted"/>
<accession>A0A1M2VMW8</accession>
<feature type="region of interest" description="Disordered" evidence="1">
    <location>
        <begin position="1"/>
        <end position="76"/>
    </location>
</feature>
<gene>
    <name evidence="2" type="ORF">TRAPUB_191</name>
</gene>
<dbReference type="AlphaFoldDB" id="A0A1M2VMW8"/>
<reference evidence="2 3" key="1">
    <citation type="submission" date="2016-10" db="EMBL/GenBank/DDBJ databases">
        <title>Genome sequence of the basidiomycete white-rot fungus Trametes pubescens.</title>
        <authorList>
            <person name="Makela M.R."/>
            <person name="Granchi Z."/>
            <person name="Peng M."/>
            <person name="De Vries R.P."/>
            <person name="Grigoriev I."/>
            <person name="Riley R."/>
            <person name="Hilden K."/>
        </authorList>
    </citation>
    <scope>NUCLEOTIDE SEQUENCE [LARGE SCALE GENOMIC DNA]</scope>
    <source>
        <strain evidence="2 3">FBCC735</strain>
    </source>
</reference>
<dbReference type="Proteomes" id="UP000184267">
    <property type="component" value="Unassembled WGS sequence"/>
</dbReference>
<protein>
    <submittedName>
        <fullName evidence="2">Uncharacterized protein</fullName>
    </submittedName>
</protein>
<comment type="caution">
    <text evidence="2">The sequence shown here is derived from an EMBL/GenBank/DDBJ whole genome shotgun (WGS) entry which is preliminary data.</text>
</comment>
<evidence type="ECO:0000313" key="2">
    <source>
        <dbReference type="EMBL" id="OJT08908.1"/>
    </source>
</evidence>
<dbReference type="EMBL" id="MNAD01001002">
    <property type="protein sequence ID" value="OJT08908.1"/>
    <property type="molecule type" value="Genomic_DNA"/>
</dbReference>
<organism evidence="2 3">
    <name type="scientific">Trametes pubescens</name>
    <name type="common">White-rot fungus</name>
    <dbReference type="NCBI Taxonomy" id="154538"/>
    <lineage>
        <taxon>Eukaryota</taxon>
        <taxon>Fungi</taxon>
        <taxon>Dikarya</taxon>
        <taxon>Basidiomycota</taxon>
        <taxon>Agaricomycotina</taxon>
        <taxon>Agaricomycetes</taxon>
        <taxon>Polyporales</taxon>
        <taxon>Polyporaceae</taxon>
        <taxon>Trametes</taxon>
    </lineage>
</organism>
<feature type="compositionally biased region" description="Basic and acidic residues" evidence="1">
    <location>
        <begin position="13"/>
        <end position="32"/>
    </location>
</feature>